<organism evidence="2 3">
    <name type="scientific">Micromonospora noduli</name>
    <dbReference type="NCBI Taxonomy" id="709876"/>
    <lineage>
        <taxon>Bacteria</taxon>
        <taxon>Bacillati</taxon>
        <taxon>Actinomycetota</taxon>
        <taxon>Actinomycetes</taxon>
        <taxon>Micromonosporales</taxon>
        <taxon>Micromonosporaceae</taxon>
        <taxon>Micromonospora</taxon>
    </lineage>
</organism>
<dbReference type="Pfam" id="PF13672">
    <property type="entry name" value="PP2C_2"/>
    <property type="match status" value="1"/>
</dbReference>
<reference evidence="2 3" key="1">
    <citation type="submission" date="2018-03" db="EMBL/GenBank/DDBJ databases">
        <title>Defining the species Micromonospora saelicesensis and Micromonospora noduli under the framework of genomics.</title>
        <authorList>
            <person name="Riesco R."/>
            <person name="Trujillo M.E."/>
        </authorList>
    </citation>
    <scope>NUCLEOTIDE SEQUENCE [LARGE SCALE GENOMIC DNA]</scope>
    <source>
        <strain evidence="2 3">LAH08</strain>
    </source>
</reference>
<comment type="caution">
    <text evidence="2">The sequence shown here is derived from an EMBL/GenBank/DDBJ whole genome shotgun (WGS) entry which is preliminary data.</text>
</comment>
<accession>A0A328N0V5</accession>
<proteinExistence type="predicted"/>
<dbReference type="Proteomes" id="UP000248966">
    <property type="component" value="Unassembled WGS sequence"/>
</dbReference>
<evidence type="ECO:0000313" key="3">
    <source>
        <dbReference type="Proteomes" id="UP000248966"/>
    </source>
</evidence>
<dbReference type="InterPro" id="IPR036457">
    <property type="entry name" value="PPM-type-like_dom_sf"/>
</dbReference>
<evidence type="ECO:0000313" key="2">
    <source>
        <dbReference type="EMBL" id="RAN94264.1"/>
    </source>
</evidence>
<dbReference type="AlphaFoldDB" id="A0A328N0V5"/>
<feature type="domain" description="PPM-type phosphatase" evidence="1">
    <location>
        <begin position="24"/>
        <end position="230"/>
    </location>
</feature>
<sequence length="266" mass="28550">MKVGEAITSAGGTRANEDRVGHRGTLAWVIDGATDLYDDTALPADSDVQWLVDSISQRLTGAGADDYRGPAAALLTSIADDVARDQAALSFPASRVPPACSIAVCVDQGDGYDLARIGDATAVVAGSRPVVLSTSYFDRREAAAVAANEREAAQVIAAMHQRRLHTMTSGDAESVFSGHPYRQLRPHTVRGEWTTTDCILLCTDGFARLVTDYGLYRSWDQVINDARDRGLHYLEKLIRDAESKPVNGGGRFKLADDIAALLLTSN</sequence>
<protein>
    <recommendedName>
        <fullName evidence="1">PPM-type phosphatase domain-containing protein</fullName>
    </recommendedName>
</protein>
<dbReference type="InterPro" id="IPR001932">
    <property type="entry name" value="PPM-type_phosphatase-like_dom"/>
</dbReference>
<dbReference type="EMBL" id="PYAA01000044">
    <property type="protein sequence ID" value="RAN94264.1"/>
    <property type="molecule type" value="Genomic_DNA"/>
</dbReference>
<dbReference type="Gene3D" id="3.60.40.10">
    <property type="entry name" value="PPM-type phosphatase domain"/>
    <property type="match status" value="1"/>
</dbReference>
<gene>
    <name evidence="2" type="ORF">LAH08_06099</name>
</gene>
<evidence type="ECO:0000259" key="1">
    <source>
        <dbReference type="Pfam" id="PF13672"/>
    </source>
</evidence>
<dbReference type="SUPFAM" id="SSF81606">
    <property type="entry name" value="PP2C-like"/>
    <property type="match status" value="1"/>
</dbReference>
<name>A0A328N0V5_9ACTN</name>